<dbReference type="InterPro" id="IPR018392">
    <property type="entry name" value="LysM"/>
</dbReference>
<comment type="caution">
    <text evidence="3">The sequence shown here is derived from an EMBL/GenBank/DDBJ whole genome shotgun (WGS) entry which is preliminary data.</text>
</comment>
<dbReference type="PROSITE" id="PS51257">
    <property type="entry name" value="PROKAR_LIPOPROTEIN"/>
    <property type="match status" value="1"/>
</dbReference>
<dbReference type="OrthoDB" id="5947215at2"/>
<dbReference type="Gene3D" id="3.10.350.10">
    <property type="entry name" value="LysM domain"/>
    <property type="match status" value="1"/>
</dbReference>
<dbReference type="Pfam" id="PF01476">
    <property type="entry name" value="LysM"/>
    <property type="match status" value="1"/>
</dbReference>
<dbReference type="InterPro" id="IPR036779">
    <property type="entry name" value="LysM_dom_sf"/>
</dbReference>
<dbReference type="CDD" id="cd00118">
    <property type="entry name" value="LysM"/>
    <property type="match status" value="1"/>
</dbReference>
<evidence type="ECO:0000313" key="3">
    <source>
        <dbReference type="EMBL" id="TQV73054.1"/>
    </source>
</evidence>
<name>A0A545T747_9GAMM</name>
<accession>A0A545T747</accession>
<gene>
    <name evidence="3" type="ORF">FLL45_16470</name>
</gene>
<evidence type="ECO:0000256" key="1">
    <source>
        <dbReference type="SAM" id="SignalP"/>
    </source>
</evidence>
<dbReference type="SMART" id="SM00257">
    <property type="entry name" value="LysM"/>
    <property type="match status" value="1"/>
</dbReference>
<feature type="chain" id="PRO_5022181317" evidence="1">
    <location>
        <begin position="24"/>
        <end position="353"/>
    </location>
</feature>
<dbReference type="SUPFAM" id="SSF54106">
    <property type="entry name" value="LysM domain"/>
    <property type="match status" value="1"/>
</dbReference>
<dbReference type="AlphaFoldDB" id="A0A545T747"/>
<feature type="domain" description="LysM" evidence="2">
    <location>
        <begin position="101"/>
        <end position="148"/>
    </location>
</feature>
<keyword evidence="4" id="KW-1185">Reference proteome</keyword>
<protein>
    <submittedName>
        <fullName evidence="3">LysM peptidoglycan-binding domain-containing protein</fullName>
    </submittedName>
</protein>
<dbReference type="Proteomes" id="UP000317839">
    <property type="component" value="Unassembled WGS sequence"/>
</dbReference>
<proteinExistence type="predicted"/>
<dbReference type="RefSeq" id="WP_142943192.1">
    <property type="nucleotide sequence ID" value="NZ_VIKR01000004.1"/>
</dbReference>
<sequence>MRLNSLKFLLCSLFVLVVSGCQLTPKTGQQARVDDLSLKSVTRQNEQINAAIHLLETGDTGTATIMIDQVLSHNPDHPTAKMLKQQLTQPAAKIFKTNRTTQYKVKQGDTLGKIAQDWLGNSLYFVSIAKLNNIRRPNALQPGKTITIPVTEKSNLVTKERRRSAANINLIRQYREDKRFYKGLDKSNTLFVIDSDIEKLFHEQQLILDALAERSVSLSDRGAMLKRVTEFSENSRNGQQRALYQRFINAQNRLLFLDEAVLLFEDESYSEAATRLINAKKIDAKVDKETQVFRIEKQLLNKLHEQAVVLYRNHALKDALDRWGLILQLDPENQLAQKYSERTNKLLKKLNQY</sequence>
<organism evidence="3 4">
    <name type="scientific">Aliikangiella marina</name>
    <dbReference type="NCBI Taxonomy" id="1712262"/>
    <lineage>
        <taxon>Bacteria</taxon>
        <taxon>Pseudomonadati</taxon>
        <taxon>Pseudomonadota</taxon>
        <taxon>Gammaproteobacteria</taxon>
        <taxon>Oceanospirillales</taxon>
        <taxon>Pleioneaceae</taxon>
        <taxon>Aliikangiella</taxon>
    </lineage>
</organism>
<evidence type="ECO:0000313" key="4">
    <source>
        <dbReference type="Proteomes" id="UP000317839"/>
    </source>
</evidence>
<dbReference type="EMBL" id="VIKR01000004">
    <property type="protein sequence ID" value="TQV73054.1"/>
    <property type="molecule type" value="Genomic_DNA"/>
</dbReference>
<dbReference type="PROSITE" id="PS51782">
    <property type="entry name" value="LYSM"/>
    <property type="match status" value="1"/>
</dbReference>
<feature type="signal peptide" evidence="1">
    <location>
        <begin position="1"/>
        <end position="23"/>
    </location>
</feature>
<keyword evidence="1" id="KW-0732">Signal</keyword>
<evidence type="ECO:0000259" key="2">
    <source>
        <dbReference type="PROSITE" id="PS51782"/>
    </source>
</evidence>
<reference evidence="3 4" key="1">
    <citation type="submission" date="2019-06" db="EMBL/GenBank/DDBJ databases">
        <title>Draft genome of Aliikangiella marina GYP-15.</title>
        <authorList>
            <person name="Wang G."/>
        </authorList>
    </citation>
    <scope>NUCLEOTIDE SEQUENCE [LARGE SCALE GENOMIC DNA]</scope>
    <source>
        <strain evidence="3 4">GYP-15</strain>
    </source>
</reference>